<dbReference type="Gene3D" id="3.30.530.20">
    <property type="match status" value="1"/>
</dbReference>
<gene>
    <name evidence="1" type="ORF">ACFQ0E_13800</name>
</gene>
<dbReference type="Proteomes" id="UP001597110">
    <property type="component" value="Unassembled WGS sequence"/>
</dbReference>
<dbReference type="SUPFAM" id="SSF55961">
    <property type="entry name" value="Bet v1-like"/>
    <property type="match status" value="1"/>
</dbReference>
<proteinExistence type="predicted"/>
<reference evidence="2" key="1">
    <citation type="journal article" date="2019" name="Int. J. Syst. Evol. Microbiol.">
        <title>The Global Catalogue of Microorganisms (GCM) 10K type strain sequencing project: providing services to taxonomists for standard genome sequencing and annotation.</title>
        <authorList>
            <consortium name="The Broad Institute Genomics Platform"/>
            <consortium name="The Broad Institute Genome Sequencing Center for Infectious Disease"/>
            <person name="Wu L."/>
            <person name="Ma J."/>
        </authorList>
    </citation>
    <scope>NUCLEOTIDE SEQUENCE [LARGE SCALE GENOMIC DNA]</scope>
    <source>
        <strain evidence="2">CCUG 55585</strain>
    </source>
</reference>
<protein>
    <submittedName>
        <fullName evidence="1">Polyketide cyclase</fullName>
    </submittedName>
</protein>
<keyword evidence="2" id="KW-1185">Reference proteome</keyword>
<evidence type="ECO:0000313" key="1">
    <source>
        <dbReference type="EMBL" id="MFD0726671.1"/>
    </source>
</evidence>
<dbReference type="RefSeq" id="WP_386824725.1">
    <property type="nucleotide sequence ID" value="NZ_JBHTIF010000002.1"/>
</dbReference>
<dbReference type="Gene3D" id="3.20.80.10">
    <property type="entry name" value="Regulatory factor, effector binding domain"/>
    <property type="match status" value="1"/>
</dbReference>
<dbReference type="InterPro" id="IPR019587">
    <property type="entry name" value="Polyketide_cyclase/dehydratase"/>
</dbReference>
<comment type="caution">
    <text evidence="1">The sequence shown here is derived from an EMBL/GenBank/DDBJ whole genome shotgun (WGS) entry which is preliminary data.</text>
</comment>
<name>A0ABW2YE64_9GAMM</name>
<dbReference type="InterPro" id="IPR023393">
    <property type="entry name" value="START-like_dom_sf"/>
</dbReference>
<dbReference type="EMBL" id="JBHTIF010000002">
    <property type="protein sequence ID" value="MFD0726671.1"/>
    <property type="molecule type" value="Genomic_DNA"/>
</dbReference>
<sequence>MTRLLEILISLAIVAVLFLLVGVVLPSSRFLTERIETNRKLTIVYDTLNNFSRFKDWNAIPLRDPKMQMRIAGPDSGVGAEFHYESDNAQVGKGTWKIVESVPNELVAIAIENDRMGNDKRTEFKFKPTGKNNRNVEITQTYKVNYGWNLLGRYAGLYVRSHVGDDMKFGLAKLVNVLASIPNIDHTVYGDKLTGLAVVPVPSEHLLYVSSGTLEFDDDIIEGSMKANTEWINRTMAANGLVAAGPMRIITSEQGRETYTFDIAQPVRKTADPEGAPATAELTGLTLQGPVKYQLTPARRAVTAKFTGYIRELENVRNALRAWSAPRGLEVTDRPYEVYDSGIAGAFTEEGKFTAYWAIK</sequence>
<evidence type="ECO:0000313" key="2">
    <source>
        <dbReference type="Proteomes" id="UP001597110"/>
    </source>
</evidence>
<accession>A0ABW2YE64</accession>
<dbReference type="InterPro" id="IPR011256">
    <property type="entry name" value="Reg_factor_effector_dom_sf"/>
</dbReference>
<organism evidence="1 2">
    <name type="scientific">Lysobacter brunescens</name>
    <dbReference type="NCBI Taxonomy" id="262323"/>
    <lineage>
        <taxon>Bacteria</taxon>
        <taxon>Pseudomonadati</taxon>
        <taxon>Pseudomonadota</taxon>
        <taxon>Gammaproteobacteria</taxon>
        <taxon>Lysobacterales</taxon>
        <taxon>Lysobacteraceae</taxon>
        <taxon>Lysobacter</taxon>
    </lineage>
</organism>
<dbReference type="Pfam" id="PF10604">
    <property type="entry name" value="Polyketide_cyc2"/>
    <property type="match status" value="1"/>
</dbReference>